<dbReference type="GO" id="GO:0030388">
    <property type="term" value="P:fructose 1,6-bisphosphate metabolic process"/>
    <property type="evidence" value="ECO:0007669"/>
    <property type="project" value="TreeGrafter"/>
</dbReference>
<dbReference type="RefSeq" id="WP_141610940.1">
    <property type="nucleotide sequence ID" value="NZ_VIGC02000019.1"/>
</dbReference>
<dbReference type="PANTHER" id="PTHR11556:SF35">
    <property type="entry name" value="SEDOHEPTULOSE-1,7-BISPHOSPHATASE, CHLOROPLASTIC"/>
    <property type="match status" value="1"/>
</dbReference>
<comment type="similarity">
    <text evidence="3 13 14">Belongs to the FBPase class 1 family.</text>
</comment>
<keyword evidence="18" id="KW-1185">Reference proteome</keyword>
<feature type="binding site" evidence="13">
    <location>
        <position position="99"/>
    </location>
    <ligand>
        <name>Mg(2+)</name>
        <dbReference type="ChEBI" id="CHEBI:18420"/>
        <label>1</label>
    </ligand>
</feature>
<dbReference type="InParanoid" id="A0A540VDP9"/>
<feature type="binding site" evidence="13">
    <location>
        <position position="124"/>
    </location>
    <ligand>
        <name>Mg(2+)</name>
        <dbReference type="ChEBI" id="CHEBI:18420"/>
        <label>2</label>
    </ligand>
</feature>
<evidence type="ECO:0000256" key="10">
    <source>
        <dbReference type="ARBA" id="ARBA00023277"/>
    </source>
</evidence>
<dbReference type="SUPFAM" id="SSF56655">
    <property type="entry name" value="Carbohydrate phosphatase"/>
    <property type="match status" value="1"/>
</dbReference>
<dbReference type="EMBL" id="VIGC01000019">
    <property type="protein sequence ID" value="TQE94898.1"/>
    <property type="molecule type" value="Genomic_DNA"/>
</dbReference>
<dbReference type="EC" id="3.1.3.11" evidence="4 13"/>
<keyword evidence="7 13" id="KW-0479">Metal-binding</keyword>
<dbReference type="OrthoDB" id="9806756at2"/>
<evidence type="ECO:0000256" key="6">
    <source>
        <dbReference type="ARBA" id="ARBA00022567"/>
    </source>
</evidence>
<dbReference type="PIRSF" id="PIRSF000904">
    <property type="entry name" value="FBPtase_SBPase"/>
    <property type="match status" value="1"/>
</dbReference>
<dbReference type="GO" id="GO:0042132">
    <property type="term" value="F:fructose 1,6-bisphosphate 1-phosphatase activity"/>
    <property type="evidence" value="ECO:0007669"/>
    <property type="project" value="UniProtKB-UniRule"/>
</dbReference>
<feature type="binding site" evidence="13">
    <location>
        <position position="121"/>
    </location>
    <ligand>
        <name>Mg(2+)</name>
        <dbReference type="ChEBI" id="CHEBI:18420"/>
        <label>1</label>
    </ligand>
</feature>
<feature type="domain" description="Fructose-1-6-bisphosphatase class I N-terminal" evidence="15">
    <location>
        <begin position="13"/>
        <end position="202"/>
    </location>
</feature>
<evidence type="ECO:0000256" key="7">
    <source>
        <dbReference type="ARBA" id="ARBA00022723"/>
    </source>
</evidence>
<keyword evidence="6" id="KW-0113">Calvin cycle</keyword>
<evidence type="ECO:0000313" key="17">
    <source>
        <dbReference type="EMBL" id="TQE94898.1"/>
    </source>
</evidence>
<dbReference type="Pfam" id="PF18913">
    <property type="entry name" value="FBPase_C"/>
    <property type="match status" value="1"/>
</dbReference>
<feature type="binding site" evidence="13">
    <location>
        <position position="281"/>
    </location>
    <ligand>
        <name>substrate</name>
    </ligand>
</feature>
<comment type="caution">
    <text evidence="13">Lacks conserved residue(s) required for the propagation of feature annotation.</text>
</comment>
<feature type="binding site" evidence="13">
    <location>
        <begin position="124"/>
        <end position="127"/>
    </location>
    <ligand>
        <name>substrate</name>
    </ligand>
</feature>
<feature type="binding site" evidence="13">
    <location>
        <position position="123"/>
    </location>
    <ligand>
        <name>Mg(2+)</name>
        <dbReference type="ChEBI" id="CHEBI:18420"/>
        <label>1</label>
    </ligand>
</feature>
<protein>
    <recommendedName>
        <fullName evidence="11 13">Fructose-1,6-bisphosphatase class 1</fullName>
        <shortName evidence="13">FBPase class 1</shortName>
        <ecNumber evidence="4 13">3.1.3.11</ecNumber>
    </recommendedName>
    <alternativeName>
        <fullName evidence="12 13">D-fructose-1,6-bisphosphate 1-phosphohydrolase class 1</fullName>
    </alternativeName>
</protein>
<keyword evidence="5 13" id="KW-0963">Cytoplasm</keyword>
<dbReference type="Pfam" id="PF00316">
    <property type="entry name" value="FBPase"/>
    <property type="match status" value="1"/>
</dbReference>
<sequence>MTELREFPNQITTIERFILDQQRGFPDATGTLTNLLYDLALAAKIIASRTTRAGLVDILGSTGEQNVQGEEVQKLDRFAERTIFRLNDHTGRLAVMASEEEADIIPIPERFKTGKYVLLYDPLDGSSNIDFNVSVGTIFAIYRRKSQEGPGTLEDCLQKGRDLVAAGYIIYGSSTMMVYSTGQGVHGFTLDPSIGEFLLSHPNIRIPARPKYYSVNQGYERYWSEGVRRFTRWLQGENEEGKELSLRYIGSLVADFHRNLLTGGIFYYPADSKDPDKPHGKLRLLYEAAPLAFLAEQAGGYASDGHRPILDIQPQGLHQRTPLFIGNRSLVEKAEYFIRTYDQG</sequence>
<dbReference type="CDD" id="cd00354">
    <property type="entry name" value="FBPase"/>
    <property type="match status" value="1"/>
</dbReference>
<evidence type="ECO:0000256" key="4">
    <source>
        <dbReference type="ARBA" id="ARBA00013093"/>
    </source>
</evidence>
<comment type="subcellular location">
    <subcellularLocation>
        <location evidence="13">Cytoplasm</location>
    </subcellularLocation>
</comment>
<evidence type="ECO:0000256" key="8">
    <source>
        <dbReference type="ARBA" id="ARBA00022801"/>
    </source>
</evidence>
<dbReference type="PIRSF" id="PIRSF500210">
    <property type="entry name" value="FBPtase"/>
    <property type="match status" value="1"/>
</dbReference>
<evidence type="ECO:0000256" key="14">
    <source>
        <dbReference type="RuleBase" id="RU000508"/>
    </source>
</evidence>
<dbReference type="GO" id="GO:0019253">
    <property type="term" value="P:reductive pentose-phosphate cycle"/>
    <property type="evidence" value="ECO:0007669"/>
    <property type="project" value="UniProtKB-KW"/>
</dbReference>
<reference evidence="17 18" key="1">
    <citation type="submission" date="2019-06" db="EMBL/GenBank/DDBJ databases">
        <title>Genome sequence of Litorilinea aerophila BAA-2444.</title>
        <authorList>
            <person name="Maclea K.S."/>
            <person name="Maurais E.G."/>
            <person name="Iannazzi L.C."/>
        </authorList>
    </citation>
    <scope>NUCLEOTIDE SEQUENCE [LARGE SCALE GENOMIC DNA]</scope>
    <source>
        <strain evidence="17 18">ATCC BAA-2444</strain>
    </source>
</reference>
<dbReference type="GO" id="GO:0006094">
    <property type="term" value="P:gluconeogenesis"/>
    <property type="evidence" value="ECO:0007669"/>
    <property type="project" value="UniProtKB-UniRule"/>
</dbReference>
<dbReference type="GO" id="GO:0006002">
    <property type="term" value="P:fructose 6-phosphate metabolic process"/>
    <property type="evidence" value="ECO:0007669"/>
    <property type="project" value="TreeGrafter"/>
</dbReference>
<evidence type="ECO:0000256" key="9">
    <source>
        <dbReference type="ARBA" id="ARBA00022842"/>
    </source>
</evidence>
<evidence type="ECO:0000259" key="15">
    <source>
        <dbReference type="Pfam" id="PF00316"/>
    </source>
</evidence>
<keyword evidence="10 13" id="KW-0119">Carbohydrate metabolism</keyword>
<dbReference type="FunFam" id="3.30.540.10:FF:000002">
    <property type="entry name" value="Fructose-1,6-bisphosphatase class 1"/>
    <property type="match status" value="1"/>
</dbReference>
<evidence type="ECO:0000256" key="13">
    <source>
        <dbReference type="HAMAP-Rule" id="MF_01855"/>
    </source>
</evidence>
<evidence type="ECO:0000256" key="5">
    <source>
        <dbReference type="ARBA" id="ARBA00022490"/>
    </source>
</evidence>
<dbReference type="GO" id="GO:0000287">
    <property type="term" value="F:magnesium ion binding"/>
    <property type="evidence" value="ECO:0007669"/>
    <property type="project" value="UniProtKB-UniRule"/>
</dbReference>
<gene>
    <name evidence="13" type="primary">fbp</name>
    <name evidence="17" type="ORF">FKZ61_14910</name>
</gene>
<dbReference type="AlphaFoldDB" id="A0A540VDP9"/>
<dbReference type="Gene3D" id="3.30.540.10">
    <property type="entry name" value="Fructose-1,6-Bisphosphatase, subunit A, domain 1"/>
    <property type="match status" value="1"/>
</dbReference>
<dbReference type="HAMAP" id="MF_01855">
    <property type="entry name" value="FBPase_class1"/>
    <property type="match status" value="1"/>
</dbReference>
<dbReference type="PANTHER" id="PTHR11556">
    <property type="entry name" value="FRUCTOSE-1,6-BISPHOSPHATASE-RELATED"/>
    <property type="match status" value="1"/>
</dbReference>
<evidence type="ECO:0000313" key="18">
    <source>
        <dbReference type="Proteomes" id="UP000317371"/>
    </source>
</evidence>
<name>A0A540VDP9_9CHLR</name>
<dbReference type="GO" id="GO:0005829">
    <property type="term" value="C:cytosol"/>
    <property type="evidence" value="ECO:0007669"/>
    <property type="project" value="TreeGrafter"/>
</dbReference>
<dbReference type="GO" id="GO:0006000">
    <property type="term" value="P:fructose metabolic process"/>
    <property type="evidence" value="ECO:0007669"/>
    <property type="project" value="TreeGrafter"/>
</dbReference>
<feature type="domain" description="Fructose-1-6-bisphosphatase class 1 C-terminal" evidence="16">
    <location>
        <begin position="206"/>
        <end position="337"/>
    </location>
</feature>
<dbReference type="PROSITE" id="PS00124">
    <property type="entry name" value="FBPASE"/>
    <property type="match status" value="1"/>
</dbReference>
<keyword evidence="9 13" id="KW-0460">Magnesium</keyword>
<dbReference type="InterPro" id="IPR028343">
    <property type="entry name" value="FBPtase"/>
</dbReference>
<dbReference type="PRINTS" id="PR00115">
    <property type="entry name" value="F16BPHPHTASE"/>
</dbReference>
<feature type="binding site" evidence="13">
    <location>
        <position position="216"/>
    </location>
    <ligand>
        <name>substrate</name>
    </ligand>
</feature>
<evidence type="ECO:0000259" key="16">
    <source>
        <dbReference type="Pfam" id="PF18913"/>
    </source>
</evidence>
<evidence type="ECO:0000256" key="11">
    <source>
        <dbReference type="ARBA" id="ARBA00072069"/>
    </source>
</evidence>
<evidence type="ECO:0000256" key="3">
    <source>
        <dbReference type="ARBA" id="ARBA00010941"/>
    </source>
</evidence>
<evidence type="ECO:0000256" key="2">
    <source>
        <dbReference type="ARBA" id="ARBA00005215"/>
    </source>
</evidence>
<dbReference type="Proteomes" id="UP000317371">
    <property type="component" value="Unassembled WGS sequence"/>
</dbReference>
<feature type="binding site" evidence="13">
    <location>
        <position position="248"/>
    </location>
    <ligand>
        <name>substrate</name>
    </ligand>
</feature>
<proteinExistence type="inferred from homology"/>
<comment type="pathway">
    <text evidence="2">Carbohydrate biosynthesis; Calvin cycle.</text>
</comment>
<comment type="cofactor">
    <cofactor evidence="13">
        <name>Mg(2+)</name>
        <dbReference type="ChEBI" id="CHEBI:18420"/>
    </cofactor>
    <text evidence="13">Binds 2 magnesium ions per subunit.</text>
</comment>
<dbReference type="GO" id="GO:0005986">
    <property type="term" value="P:sucrose biosynthetic process"/>
    <property type="evidence" value="ECO:0007669"/>
    <property type="project" value="TreeGrafter"/>
</dbReference>
<evidence type="ECO:0000256" key="1">
    <source>
        <dbReference type="ARBA" id="ARBA00001273"/>
    </source>
</evidence>
<accession>A0A540VDP9</accession>
<dbReference type="InterPro" id="IPR033391">
    <property type="entry name" value="FBPase_N"/>
</dbReference>
<dbReference type="NCBIfam" id="NF006778">
    <property type="entry name" value="PRK09293.1-1"/>
    <property type="match status" value="1"/>
</dbReference>
<feature type="binding site" evidence="13">
    <location>
        <position position="121"/>
    </location>
    <ligand>
        <name>Mg(2+)</name>
        <dbReference type="ChEBI" id="CHEBI:18420"/>
        <label>2</label>
    </ligand>
</feature>
<evidence type="ECO:0000256" key="12">
    <source>
        <dbReference type="ARBA" id="ARBA00081210"/>
    </source>
</evidence>
<comment type="caution">
    <text evidence="17">The sequence shown here is derived from an EMBL/GenBank/DDBJ whole genome shotgun (WGS) entry which is preliminary data.</text>
</comment>
<organism evidence="17 18">
    <name type="scientific">Litorilinea aerophila</name>
    <dbReference type="NCBI Taxonomy" id="1204385"/>
    <lineage>
        <taxon>Bacteria</taxon>
        <taxon>Bacillati</taxon>
        <taxon>Chloroflexota</taxon>
        <taxon>Caldilineae</taxon>
        <taxon>Caldilineales</taxon>
        <taxon>Caldilineaceae</taxon>
        <taxon>Litorilinea</taxon>
    </lineage>
</organism>
<feature type="binding site" evidence="13">
    <location>
        <position position="287"/>
    </location>
    <ligand>
        <name>Mg(2+)</name>
        <dbReference type="ChEBI" id="CHEBI:18420"/>
        <label>2</label>
    </ligand>
</feature>
<dbReference type="InterPro" id="IPR044015">
    <property type="entry name" value="FBPase_C_dom"/>
</dbReference>
<comment type="subunit">
    <text evidence="13">Homotetramer.</text>
</comment>
<dbReference type="InterPro" id="IPR000146">
    <property type="entry name" value="FBPase_class-1"/>
</dbReference>
<dbReference type="Gene3D" id="3.40.190.80">
    <property type="match status" value="1"/>
</dbReference>
<keyword evidence="8 13" id="KW-0378">Hydrolase</keyword>
<dbReference type="InterPro" id="IPR020548">
    <property type="entry name" value="Fructose_bisphosphatase_AS"/>
</dbReference>
<comment type="catalytic activity">
    <reaction evidence="1 13">
        <text>beta-D-fructose 1,6-bisphosphate + H2O = beta-D-fructose 6-phosphate + phosphate</text>
        <dbReference type="Rhea" id="RHEA:11064"/>
        <dbReference type="ChEBI" id="CHEBI:15377"/>
        <dbReference type="ChEBI" id="CHEBI:32966"/>
        <dbReference type="ChEBI" id="CHEBI:43474"/>
        <dbReference type="ChEBI" id="CHEBI:57634"/>
        <dbReference type="EC" id="3.1.3.11"/>
    </reaction>
</comment>